<keyword evidence="6" id="KW-0862">Zinc</keyword>
<dbReference type="Proteomes" id="UP001530400">
    <property type="component" value="Unassembled WGS sequence"/>
</dbReference>
<comment type="cofactor">
    <cofactor evidence="1">
        <name>Zn(2+)</name>
        <dbReference type="ChEBI" id="CHEBI:29105"/>
    </cofactor>
</comment>
<dbReference type="Gene3D" id="3.30.479.10">
    <property type="entry name" value="6-pyruvoyl tetrahydropterin synthase/QueD"/>
    <property type="match status" value="1"/>
</dbReference>
<evidence type="ECO:0000256" key="2">
    <source>
        <dbReference type="ARBA" id="ARBA00005126"/>
    </source>
</evidence>
<organism evidence="9 10">
    <name type="scientific">Cyclotella atomus</name>
    <dbReference type="NCBI Taxonomy" id="382360"/>
    <lineage>
        <taxon>Eukaryota</taxon>
        <taxon>Sar</taxon>
        <taxon>Stramenopiles</taxon>
        <taxon>Ochrophyta</taxon>
        <taxon>Bacillariophyta</taxon>
        <taxon>Coscinodiscophyceae</taxon>
        <taxon>Thalassiosirophycidae</taxon>
        <taxon>Stephanodiscales</taxon>
        <taxon>Stephanodiscaceae</taxon>
        <taxon>Cyclotella</taxon>
    </lineage>
</organism>
<dbReference type="PANTHER" id="PTHR12589:SF7">
    <property type="entry name" value="6-PYRUVOYL TETRAHYDROBIOPTERIN SYNTHASE"/>
    <property type="match status" value="1"/>
</dbReference>
<dbReference type="GO" id="GO:0046872">
    <property type="term" value="F:metal ion binding"/>
    <property type="evidence" value="ECO:0007669"/>
    <property type="project" value="UniProtKB-KW"/>
</dbReference>
<dbReference type="PANTHER" id="PTHR12589">
    <property type="entry name" value="PYRUVOYL TETRAHYDROBIOPTERIN SYNTHASE"/>
    <property type="match status" value="1"/>
</dbReference>
<comment type="caution">
    <text evidence="9">The sequence shown here is derived from an EMBL/GenBank/DDBJ whole genome shotgun (WGS) entry which is preliminary data.</text>
</comment>
<evidence type="ECO:0000313" key="10">
    <source>
        <dbReference type="Proteomes" id="UP001530400"/>
    </source>
</evidence>
<evidence type="ECO:0000256" key="6">
    <source>
        <dbReference type="ARBA" id="ARBA00022833"/>
    </source>
</evidence>
<dbReference type="GO" id="GO:0003874">
    <property type="term" value="F:6-pyruvoyltetrahydropterin synthase activity"/>
    <property type="evidence" value="ECO:0007669"/>
    <property type="project" value="UniProtKB-EC"/>
</dbReference>
<protein>
    <recommendedName>
        <fullName evidence="4">6-pyruvoyltetrahydropterin synthase</fullName>
        <ecNumber evidence="4">4.2.3.12</ecNumber>
    </recommendedName>
</protein>
<dbReference type="InterPro" id="IPR038418">
    <property type="entry name" value="6-PTP_synth/QueD_sf"/>
</dbReference>
<keyword evidence="7" id="KW-0783">Tetrahydrobiopterin biosynthesis</keyword>
<dbReference type="EMBL" id="JALLPJ020000962">
    <property type="protein sequence ID" value="KAL3778949.1"/>
    <property type="molecule type" value="Genomic_DNA"/>
</dbReference>
<evidence type="ECO:0000256" key="5">
    <source>
        <dbReference type="ARBA" id="ARBA00022723"/>
    </source>
</evidence>
<evidence type="ECO:0000256" key="4">
    <source>
        <dbReference type="ARBA" id="ARBA00013100"/>
    </source>
</evidence>
<comment type="pathway">
    <text evidence="2">Cofactor biosynthesis; tetrahydrobiopterin biosynthesis; tetrahydrobiopterin from 7,8-dihydroneopterin triphosphate: step 1/3.</text>
</comment>
<name>A0ABD3NUD9_9STRA</name>
<dbReference type="InterPro" id="IPR007115">
    <property type="entry name" value="6-PTP_synth/QueD"/>
</dbReference>
<evidence type="ECO:0000256" key="8">
    <source>
        <dbReference type="ARBA" id="ARBA00023239"/>
    </source>
</evidence>
<proteinExistence type="inferred from homology"/>
<dbReference type="AlphaFoldDB" id="A0ABD3NUD9"/>
<comment type="similarity">
    <text evidence="3">Belongs to the PTPS family.</text>
</comment>
<evidence type="ECO:0000256" key="7">
    <source>
        <dbReference type="ARBA" id="ARBA00023007"/>
    </source>
</evidence>
<evidence type="ECO:0000313" key="9">
    <source>
        <dbReference type="EMBL" id="KAL3778949.1"/>
    </source>
</evidence>
<keyword evidence="8" id="KW-0456">Lyase</keyword>
<keyword evidence="5" id="KW-0479">Metal-binding</keyword>
<dbReference type="GO" id="GO:0006729">
    <property type="term" value="P:tetrahydrobiopterin biosynthetic process"/>
    <property type="evidence" value="ECO:0007669"/>
    <property type="project" value="UniProtKB-KW"/>
</dbReference>
<gene>
    <name evidence="9" type="ORF">ACHAWO_013646</name>
</gene>
<sequence length="228" mass="25492">MTDLTTQFSIHLAKDTFKFNASHFVAYPGFRERLHGHNYRVAMTLIGSHEIGRDGYVLDFGCVKSVAKKVCKEMNEYFLVPTLSDVLKITIDEGGDSYLCGQCEDNSDHIDKKLKSTHPGTVTIQCEDGSRFIFPRQDCLLLPIMHSTCEELAIYVYSQLLKGLNRDYLESHGVSAMEVTVSESTGQDATFRRQIPSREENGEAFDVSSYITKSPIPAMPCSIESEAA</sequence>
<keyword evidence="10" id="KW-1185">Reference proteome</keyword>
<evidence type="ECO:0000256" key="1">
    <source>
        <dbReference type="ARBA" id="ARBA00001947"/>
    </source>
</evidence>
<reference evidence="9 10" key="1">
    <citation type="submission" date="2024-10" db="EMBL/GenBank/DDBJ databases">
        <title>Updated reference genomes for cyclostephanoid diatoms.</title>
        <authorList>
            <person name="Roberts W.R."/>
            <person name="Alverson A.J."/>
        </authorList>
    </citation>
    <scope>NUCLEOTIDE SEQUENCE [LARGE SCALE GENOMIC DNA]</scope>
    <source>
        <strain evidence="9 10">AJA010-31</strain>
    </source>
</reference>
<dbReference type="Pfam" id="PF01242">
    <property type="entry name" value="PTPS"/>
    <property type="match status" value="1"/>
</dbReference>
<accession>A0ABD3NUD9</accession>
<dbReference type="SUPFAM" id="SSF55620">
    <property type="entry name" value="Tetrahydrobiopterin biosynthesis enzymes-like"/>
    <property type="match status" value="1"/>
</dbReference>
<dbReference type="EC" id="4.2.3.12" evidence="4"/>
<evidence type="ECO:0000256" key="3">
    <source>
        <dbReference type="ARBA" id="ARBA00009164"/>
    </source>
</evidence>